<protein>
    <recommendedName>
        <fullName evidence="1">diguanylate cyclase</fullName>
        <ecNumber evidence="1">2.7.7.65</ecNumber>
    </recommendedName>
</protein>
<proteinExistence type="predicted"/>
<comment type="catalytic activity">
    <reaction evidence="2">
        <text>2 GTP = 3',3'-c-di-GMP + 2 diphosphate</text>
        <dbReference type="Rhea" id="RHEA:24898"/>
        <dbReference type="ChEBI" id="CHEBI:33019"/>
        <dbReference type="ChEBI" id="CHEBI:37565"/>
        <dbReference type="ChEBI" id="CHEBI:58805"/>
        <dbReference type="EC" id="2.7.7.65"/>
    </reaction>
</comment>
<organism evidence="5 6">
    <name type="scientific">Vibrio ulleungensis</name>
    <dbReference type="NCBI Taxonomy" id="2807619"/>
    <lineage>
        <taxon>Bacteria</taxon>
        <taxon>Pseudomonadati</taxon>
        <taxon>Pseudomonadota</taxon>
        <taxon>Gammaproteobacteria</taxon>
        <taxon>Vibrionales</taxon>
        <taxon>Vibrionaceae</taxon>
        <taxon>Vibrio</taxon>
    </lineage>
</organism>
<feature type="transmembrane region" description="Helical" evidence="3">
    <location>
        <begin position="47"/>
        <end position="68"/>
    </location>
</feature>
<feature type="transmembrane region" description="Helical" evidence="3">
    <location>
        <begin position="22"/>
        <end position="41"/>
    </location>
</feature>
<feature type="transmembrane region" description="Helical" evidence="3">
    <location>
        <begin position="160"/>
        <end position="181"/>
    </location>
</feature>
<gene>
    <name evidence="5" type="ORF">JQC93_04315</name>
</gene>
<keyword evidence="3" id="KW-0812">Transmembrane</keyword>
<dbReference type="SUPFAM" id="SSF55073">
    <property type="entry name" value="Nucleotide cyclase"/>
    <property type="match status" value="1"/>
</dbReference>
<dbReference type="Proteomes" id="UP000809621">
    <property type="component" value="Unassembled WGS sequence"/>
</dbReference>
<evidence type="ECO:0000256" key="3">
    <source>
        <dbReference type="SAM" id="Phobius"/>
    </source>
</evidence>
<dbReference type="SMART" id="SM00267">
    <property type="entry name" value="GGDEF"/>
    <property type="match status" value="1"/>
</dbReference>
<keyword evidence="3" id="KW-0472">Membrane</keyword>
<dbReference type="CDD" id="cd01949">
    <property type="entry name" value="GGDEF"/>
    <property type="match status" value="1"/>
</dbReference>
<evidence type="ECO:0000256" key="1">
    <source>
        <dbReference type="ARBA" id="ARBA00012528"/>
    </source>
</evidence>
<dbReference type="InterPro" id="IPR000160">
    <property type="entry name" value="GGDEF_dom"/>
</dbReference>
<keyword evidence="3" id="KW-1133">Transmembrane helix</keyword>
<feature type="transmembrane region" description="Helical" evidence="3">
    <location>
        <begin position="80"/>
        <end position="98"/>
    </location>
</feature>
<dbReference type="NCBIfam" id="TIGR00254">
    <property type="entry name" value="GGDEF"/>
    <property type="match status" value="1"/>
</dbReference>
<feature type="transmembrane region" description="Helical" evidence="3">
    <location>
        <begin position="104"/>
        <end position="121"/>
    </location>
</feature>
<comment type="caution">
    <text evidence="5">The sequence shown here is derived from an EMBL/GenBank/DDBJ whole genome shotgun (WGS) entry which is preliminary data.</text>
</comment>
<evidence type="ECO:0000256" key="2">
    <source>
        <dbReference type="ARBA" id="ARBA00034247"/>
    </source>
</evidence>
<sequence length="360" mass="40253">MTLNQIYHLGTNKLPFGSANKVRLLNIIALITAVTSGLYTLTYVSFLGHLGVASINFGFTVAYVLTLAFSAKGFYRGGKIWFFSVLMMHLVVSSNVYLTNASGFHLYYYLVPTGTYLLFELDEKREKIILSCLAVALFFYCENTTNLNPMIVVSEQTNRYIYQSVMLVNMLEVIVVLSIFANEISVNEKKLKHQATTDSLTGIANRHTFFSQGANMLEERIEGQNVSLIILDLDYFKRVNDRHGHIAGDLVLTEVCNIIEQHCRPEDLFARIGGEEFALVMPNTPLEFATRKAEVIRSAIESHPIPLPEEPGFRCTASLGISTSSDQHDSLKDLLILADKALYIAKDAGRNRTESCLKIA</sequence>
<feature type="domain" description="GGDEF" evidence="4">
    <location>
        <begin position="224"/>
        <end position="358"/>
    </location>
</feature>
<dbReference type="RefSeq" id="WP_205157211.1">
    <property type="nucleotide sequence ID" value="NZ_JAFEUM010000001.1"/>
</dbReference>
<dbReference type="EC" id="2.7.7.65" evidence="1"/>
<dbReference type="PANTHER" id="PTHR45138:SF9">
    <property type="entry name" value="DIGUANYLATE CYCLASE DGCM-RELATED"/>
    <property type="match status" value="1"/>
</dbReference>
<accession>A0ABS2HDF1</accession>
<dbReference type="InterPro" id="IPR043128">
    <property type="entry name" value="Rev_trsase/Diguanyl_cyclase"/>
</dbReference>
<evidence type="ECO:0000259" key="4">
    <source>
        <dbReference type="PROSITE" id="PS50887"/>
    </source>
</evidence>
<dbReference type="InterPro" id="IPR029787">
    <property type="entry name" value="Nucleotide_cyclase"/>
</dbReference>
<evidence type="ECO:0000313" key="5">
    <source>
        <dbReference type="EMBL" id="MBM7035623.1"/>
    </source>
</evidence>
<evidence type="ECO:0000313" key="6">
    <source>
        <dbReference type="Proteomes" id="UP000809621"/>
    </source>
</evidence>
<dbReference type="PANTHER" id="PTHR45138">
    <property type="entry name" value="REGULATORY COMPONENTS OF SENSORY TRANSDUCTION SYSTEM"/>
    <property type="match status" value="1"/>
</dbReference>
<feature type="transmembrane region" description="Helical" evidence="3">
    <location>
        <begin position="128"/>
        <end position="148"/>
    </location>
</feature>
<dbReference type="Gene3D" id="3.30.70.270">
    <property type="match status" value="1"/>
</dbReference>
<name>A0ABS2HDF1_9VIBR</name>
<dbReference type="PROSITE" id="PS50887">
    <property type="entry name" value="GGDEF"/>
    <property type="match status" value="1"/>
</dbReference>
<dbReference type="Pfam" id="PF00990">
    <property type="entry name" value="GGDEF"/>
    <property type="match status" value="1"/>
</dbReference>
<keyword evidence="6" id="KW-1185">Reference proteome</keyword>
<dbReference type="EMBL" id="JAFEUM010000001">
    <property type="protein sequence ID" value="MBM7035623.1"/>
    <property type="molecule type" value="Genomic_DNA"/>
</dbReference>
<reference evidence="5 6" key="1">
    <citation type="submission" date="2021-02" db="EMBL/GenBank/DDBJ databases">
        <authorList>
            <person name="Park J.-S."/>
        </authorList>
    </citation>
    <scope>NUCLEOTIDE SEQUENCE [LARGE SCALE GENOMIC DNA]</scope>
    <source>
        <strain evidence="5 6">188UL20-2</strain>
    </source>
</reference>
<dbReference type="InterPro" id="IPR050469">
    <property type="entry name" value="Diguanylate_Cyclase"/>
</dbReference>